<feature type="transmembrane region" description="Helical" evidence="7">
    <location>
        <begin position="819"/>
        <end position="848"/>
    </location>
</feature>
<feature type="domain" description="ABC3 transporter permease C-terminal" evidence="8">
    <location>
        <begin position="831"/>
        <end position="952"/>
    </location>
</feature>
<dbReference type="PANTHER" id="PTHR30572:SF4">
    <property type="entry name" value="ABC TRANSPORTER PERMEASE YTRF"/>
    <property type="match status" value="1"/>
</dbReference>
<comment type="subcellular location">
    <subcellularLocation>
        <location evidence="1">Cell membrane</location>
        <topology evidence="1">Multi-pass membrane protein</topology>
    </subcellularLocation>
</comment>
<sequence>MALFVMIIRKMVQNKWLVSSLFFGMLMTVALVGTMPIYSEAILSRMLVKDLETSQTESAVYPGSHWSVINFFDQSEQKRRALLARLDGFMQTQAAPGFGIPVEELVTERRTKSVTFSFEESARNDPKRSKPSTSLRSFTDFAKHIKLTDGRMPSDKPVNGVYETLVTERALTNFKIVLDTVLVLEDPKIKGTVKIKPVGVFVKKEDDDPYFRDPLLSDLGNSFIVTDALFQSEFTAQGKIPVSSSGWFFVLDYTKMELRNVQSFLDTNKLIKNTLTASVGRYQADFKVPALHTIESYFARATKLRTLMWSLNVPVLIMLGFYMFMVSNLIVDRQRNEIAVLRSRGAARWQIVASFAVEGLLLSAAALALGPPIGLKLTEVLGASNGFLEFVQRARMPVHLNSDAYLYGALAAAASFLMTLIPALLATRVTIVGHKQQLARFNKTPLWHKAFLDVLTLGIAIYGLYTFRTKLKDIQKLGLNVDDLRIDPLQFVVPALFVVGAGLLLLRVYPYALRLVYWIGRKWWPPSLYATLIQVGRSNSQYQFLMVFLILTIAIGVFSAGAARTLNNNTEDRIRYANGADVVLESEWPNDKPPPAPAGPQGAIAAPAAPVPSVVHYLEPPFDPYMKLPGVEAAAKVFVKPEASFYVGEANGSATLIGIDSDDFGRTAWFPERLLPYPLYDYLNLIASDSRAVLISRTLAEQRKVKPGDTIYAGWGETDKQPFLVYGVIDYFPTFNPNPPLGSIDAADEQSKDNAPMLIVGHLSRMQLQLGLEPYQVWLKLKPGTTTEELYQGIAKSDLNVTRIVNTRADLVKAKNDPFLMALNGVLTLGFIISILISFVGFLLYWVLSLKGRTLQNGILRAVGLSLRQLVSMLALEQLLTSGVAILIGVFVGNLASRLYVPNFQIAFNPSSLVPPFQVVFKAIDFLRLYSTVGIMLLIGIGILSYMLSRIRVHQALKLGED</sequence>
<dbReference type="EMBL" id="SUPK01000004">
    <property type="protein sequence ID" value="TJY42172.1"/>
    <property type="molecule type" value="Genomic_DNA"/>
</dbReference>
<feature type="transmembrane region" description="Helical" evidence="7">
    <location>
        <begin position="488"/>
        <end position="509"/>
    </location>
</feature>
<evidence type="ECO:0000256" key="1">
    <source>
        <dbReference type="ARBA" id="ARBA00004651"/>
    </source>
</evidence>
<proteinExistence type="inferred from homology"/>
<dbReference type="Pfam" id="PF12704">
    <property type="entry name" value="MacB_PCD"/>
    <property type="match status" value="1"/>
</dbReference>
<dbReference type="Proteomes" id="UP000309673">
    <property type="component" value="Unassembled WGS sequence"/>
</dbReference>
<comment type="caution">
    <text evidence="10">The sequence shown here is derived from an EMBL/GenBank/DDBJ whole genome shotgun (WGS) entry which is preliminary data.</text>
</comment>
<keyword evidence="3 7" id="KW-0812">Transmembrane</keyword>
<dbReference type="InterPro" id="IPR025857">
    <property type="entry name" value="MacB_PCD"/>
</dbReference>
<keyword evidence="11" id="KW-1185">Reference proteome</keyword>
<evidence type="ECO:0000259" key="8">
    <source>
        <dbReference type="Pfam" id="PF02687"/>
    </source>
</evidence>
<feature type="domain" description="MacB-like periplasmic core" evidence="9">
    <location>
        <begin position="549"/>
        <end position="794"/>
    </location>
</feature>
<organism evidence="10 11">
    <name type="scientific">Cohnella pontilimi</name>
    <dbReference type="NCBI Taxonomy" id="2564100"/>
    <lineage>
        <taxon>Bacteria</taxon>
        <taxon>Bacillati</taxon>
        <taxon>Bacillota</taxon>
        <taxon>Bacilli</taxon>
        <taxon>Bacillales</taxon>
        <taxon>Paenibacillaceae</taxon>
        <taxon>Cohnella</taxon>
    </lineage>
</organism>
<evidence type="ECO:0000256" key="5">
    <source>
        <dbReference type="ARBA" id="ARBA00023136"/>
    </source>
</evidence>
<dbReference type="GO" id="GO:0022857">
    <property type="term" value="F:transmembrane transporter activity"/>
    <property type="evidence" value="ECO:0007669"/>
    <property type="project" value="TreeGrafter"/>
</dbReference>
<dbReference type="InterPro" id="IPR050250">
    <property type="entry name" value="Macrolide_Exporter_MacB"/>
</dbReference>
<evidence type="ECO:0000256" key="6">
    <source>
        <dbReference type="ARBA" id="ARBA00038076"/>
    </source>
</evidence>
<feature type="transmembrane region" description="Helical" evidence="7">
    <location>
        <begin position="16"/>
        <end position="38"/>
    </location>
</feature>
<evidence type="ECO:0000256" key="3">
    <source>
        <dbReference type="ARBA" id="ARBA00022692"/>
    </source>
</evidence>
<evidence type="ECO:0000313" key="10">
    <source>
        <dbReference type="EMBL" id="TJY42172.1"/>
    </source>
</evidence>
<evidence type="ECO:0000256" key="7">
    <source>
        <dbReference type="SAM" id="Phobius"/>
    </source>
</evidence>
<feature type="transmembrane region" description="Helical" evidence="7">
    <location>
        <begin position="544"/>
        <end position="563"/>
    </location>
</feature>
<evidence type="ECO:0000313" key="11">
    <source>
        <dbReference type="Proteomes" id="UP000309673"/>
    </source>
</evidence>
<dbReference type="InterPro" id="IPR003838">
    <property type="entry name" value="ABC3_permease_C"/>
</dbReference>
<keyword evidence="5 7" id="KW-0472">Membrane</keyword>
<feature type="transmembrane region" description="Helical" evidence="7">
    <location>
        <begin position="351"/>
        <end position="370"/>
    </location>
</feature>
<reference evidence="10 11" key="1">
    <citation type="submission" date="2019-04" db="EMBL/GenBank/DDBJ databases">
        <title>Cohnella sp. nov., isolated from soil.</title>
        <authorList>
            <person name="Kim W."/>
        </authorList>
    </citation>
    <scope>NUCLEOTIDE SEQUENCE [LARGE SCALE GENOMIC DNA]</scope>
    <source>
        <strain evidence="10 11">CAU 1483</strain>
    </source>
</reference>
<protein>
    <submittedName>
        <fullName evidence="10">ABC transporter permease</fullName>
    </submittedName>
</protein>
<dbReference type="AlphaFoldDB" id="A0A4U0FFN4"/>
<feature type="transmembrane region" description="Helical" evidence="7">
    <location>
        <begin position="446"/>
        <end position="468"/>
    </location>
</feature>
<feature type="transmembrane region" description="Helical" evidence="7">
    <location>
        <begin position="929"/>
        <end position="948"/>
    </location>
</feature>
<dbReference type="Pfam" id="PF02687">
    <property type="entry name" value="FtsX"/>
    <property type="match status" value="2"/>
</dbReference>
<evidence type="ECO:0000256" key="2">
    <source>
        <dbReference type="ARBA" id="ARBA00022475"/>
    </source>
</evidence>
<keyword evidence="4 7" id="KW-1133">Transmembrane helix</keyword>
<dbReference type="RefSeq" id="WP_136777427.1">
    <property type="nucleotide sequence ID" value="NZ_SUPK01000004.1"/>
</dbReference>
<comment type="similarity">
    <text evidence="6">Belongs to the ABC-4 integral membrane protein family.</text>
</comment>
<gene>
    <name evidence="10" type="ORF">E5161_09180</name>
</gene>
<evidence type="ECO:0000259" key="9">
    <source>
        <dbReference type="Pfam" id="PF12704"/>
    </source>
</evidence>
<name>A0A4U0FFN4_9BACL</name>
<keyword evidence="2" id="KW-1003">Cell membrane</keyword>
<dbReference type="OrthoDB" id="51951at2"/>
<feature type="domain" description="ABC3 transporter permease C-terminal" evidence="8">
    <location>
        <begin position="316"/>
        <end position="428"/>
    </location>
</feature>
<feature type="transmembrane region" description="Helical" evidence="7">
    <location>
        <begin position="404"/>
        <end position="425"/>
    </location>
</feature>
<dbReference type="GO" id="GO:0005886">
    <property type="term" value="C:plasma membrane"/>
    <property type="evidence" value="ECO:0007669"/>
    <property type="project" value="UniProtKB-SubCell"/>
</dbReference>
<feature type="transmembrane region" description="Helical" evidence="7">
    <location>
        <begin position="869"/>
        <end position="892"/>
    </location>
</feature>
<feature type="transmembrane region" description="Helical" evidence="7">
    <location>
        <begin position="307"/>
        <end position="331"/>
    </location>
</feature>
<accession>A0A4U0FFN4</accession>
<evidence type="ECO:0000256" key="4">
    <source>
        <dbReference type="ARBA" id="ARBA00022989"/>
    </source>
</evidence>
<dbReference type="PANTHER" id="PTHR30572">
    <property type="entry name" value="MEMBRANE COMPONENT OF TRANSPORTER-RELATED"/>
    <property type="match status" value="1"/>
</dbReference>